<evidence type="ECO:0000313" key="2">
    <source>
        <dbReference type="Proteomes" id="UP000005384"/>
    </source>
</evidence>
<reference evidence="1 2" key="1">
    <citation type="submission" date="2011-08" db="EMBL/GenBank/DDBJ databases">
        <title>The Genome Sequence of Clostridium hathewayi WAL-18680.</title>
        <authorList>
            <consortium name="The Broad Institute Genome Sequencing Platform"/>
            <person name="Earl A."/>
            <person name="Ward D."/>
            <person name="Feldgarden M."/>
            <person name="Gevers D."/>
            <person name="Finegold S.M."/>
            <person name="Summanen P.H."/>
            <person name="Molitoris D.R."/>
            <person name="Song M."/>
            <person name="Daigneault M."/>
            <person name="Allen-Vercoe E."/>
            <person name="Young S.K."/>
            <person name="Zeng Q."/>
            <person name="Gargeya S."/>
            <person name="Fitzgerald M."/>
            <person name="Haas B."/>
            <person name="Abouelleil A."/>
            <person name="Alvarado L."/>
            <person name="Arachchi H.M."/>
            <person name="Berlin A."/>
            <person name="Brown A."/>
            <person name="Chapman S.B."/>
            <person name="Chen Z."/>
            <person name="Dunbar C."/>
            <person name="Freedman E."/>
            <person name="Gearin G."/>
            <person name="Gellesch M."/>
            <person name="Goldberg J."/>
            <person name="Griggs A."/>
            <person name="Gujja S."/>
            <person name="Heiman D."/>
            <person name="Howarth C."/>
            <person name="Larson L."/>
            <person name="Lui A."/>
            <person name="MacDonald P.J.P."/>
            <person name="Montmayeur A."/>
            <person name="Murphy C."/>
            <person name="Neiman D."/>
            <person name="Pearson M."/>
            <person name="Priest M."/>
            <person name="Roberts A."/>
            <person name="Saif S."/>
            <person name="Shea T."/>
            <person name="Shenoy N."/>
            <person name="Sisk P."/>
            <person name="Stolte C."/>
            <person name="Sykes S."/>
            <person name="Wortman J."/>
            <person name="Nusbaum C."/>
            <person name="Birren B."/>
        </authorList>
    </citation>
    <scope>NUCLEOTIDE SEQUENCE [LARGE SCALE GENOMIC DNA]</scope>
    <source>
        <strain evidence="1 2">WAL-18680</strain>
    </source>
</reference>
<sequence>MDNNTLQVKPVRSKDWISYQCQCCGRCCRHIKNSVMLESLDAYRLANYLRENGDSVTCIDDVYSQYSLPAPLTSDGFPVYLVRTVGPDDACIFLKDGFCSIYPARPRTCRIYPFSVAPGQRGRDFEYFLCTDKTHHLTGGRVLVNDWFYKNFKREDRDFIKLEYQCAEEIVRFMRQLRPSVRETALFSLLYFRYYNYDLQKPFLPQYEKNQKLLMSELHKTLQTN</sequence>
<dbReference type="Proteomes" id="UP000005384">
    <property type="component" value="Unassembled WGS sequence"/>
</dbReference>
<dbReference type="HOGENOM" id="CLU_094136_0_0_9"/>
<dbReference type="PATRIC" id="fig|742737.3.peg.88"/>
<dbReference type="PANTHER" id="PTHR35866">
    <property type="entry name" value="PUTATIVE-RELATED"/>
    <property type="match status" value="1"/>
</dbReference>
<dbReference type="Pfam" id="PF03692">
    <property type="entry name" value="CxxCxxCC"/>
    <property type="match status" value="1"/>
</dbReference>
<dbReference type="EMBL" id="ADLN01000001">
    <property type="protein sequence ID" value="EHI61641.1"/>
    <property type="molecule type" value="Genomic_DNA"/>
</dbReference>
<name>G5I9A2_9FIRM</name>
<comment type="caution">
    <text evidence="1">The sequence shown here is derived from an EMBL/GenBank/DDBJ whole genome shotgun (WGS) entry which is preliminary data.</text>
</comment>
<evidence type="ECO:0008006" key="3">
    <source>
        <dbReference type="Google" id="ProtNLM"/>
    </source>
</evidence>
<accession>G5I9A2</accession>
<evidence type="ECO:0000313" key="1">
    <source>
        <dbReference type="EMBL" id="EHI61641.1"/>
    </source>
</evidence>
<dbReference type="PANTHER" id="PTHR35866:SF1">
    <property type="entry name" value="YKGJ FAMILY CYSTEINE CLUSTER PROTEIN"/>
    <property type="match status" value="1"/>
</dbReference>
<organism evidence="1 2">
    <name type="scientific">Hungatella hathewayi WAL-18680</name>
    <dbReference type="NCBI Taxonomy" id="742737"/>
    <lineage>
        <taxon>Bacteria</taxon>
        <taxon>Bacillati</taxon>
        <taxon>Bacillota</taxon>
        <taxon>Clostridia</taxon>
        <taxon>Lachnospirales</taxon>
        <taxon>Lachnospiraceae</taxon>
        <taxon>Hungatella</taxon>
    </lineage>
</organism>
<proteinExistence type="predicted"/>
<dbReference type="OrthoDB" id="9810361at2"/>
<dbReference type="GeneID" id="93152953"/>
<gene>
    <name evidence="1" type="ORF">HMPREF9473_00092</name>
</gene>
<protein>
    <recommendedName>
        <fullName evidence="3">YkgJ family cysteine cluster protein</fullName>
    </recommendedName>
</protein>
<keyword evidence="2" id="KW-1185">Reference proteome</keyword>
<dbReference type="RefSeq" id="WP_006778106.1">
    <property type="nucleotide sequence ID" value="NZ_CP040506.1"/>
</dbReference>
<dbReference type="AlphaFoldDB" id="G5I9A2"/>
<dbReference type="InterPro" id="IPR005358">
    <property type="entry name" value="Puta_zinc/iron-chelating_dom"/>
</dbReference>